<organism evidence="2 3">
    <name type="scientific">Lactarius akahatsu</name>
    <dbReference type="NCBI Taxonomy" id="416441"/>
    <lineage>
        <taxon>Eukaryota</taxon>
        <taxon>Fungi</taxon>
        <taxon>Dikarya</taxon>
        <taxon>Basidiomycota</taxon>
        <taxon>Agaricomycotina</taxon>
        <taxon>Agaricomycetes</taxon>
        <taxon>Russulales</taxon>
        <taxon>Russulaceae</taxon>
        <taxon>Lactarius</taxon>
    </lineage>
</organism>
<protein>
    <submittedName>
        <fullName evidence="2">Uncharacterized protein</fullName>
    </submittedName>
</protein>
<proteinExistence type="predicted"/>
<accession>A0AAD4L8L3</accession>
<dbReference type="EMBL" id="JAKELL010000110">
    <property type="protein sequence ID" value="KAH8981811.1"/>
    <property type="molecule type" value="Genomic_DNA"/>
</dbReference>
<evidence type="ECO:0000313" key="2">
    <source>
        <dbReference type="EMBL" id="KAH8981811.1"/>
    </source>
</evidence>
<dbReference type="AlphaFoldDB" id="A0AAD4L8L3"/>
<comment type="caution">
    <text evidence="2">The sequence shown here is derived from an EMBL/GenBank/DDBJ whole genome shotgun (WGS) entry which is preliminary data.</text>
</comment>
<keyword evidence="3" id="KW-1185">Reference proteome</keyword>
<evidence type="ECO:0000256" key="1">
    <source>
        <dbReference type="SAM" id="MobiDB-lite"/>
    </source>
</evidence>
<dbReference type="Proteomes" id="UP001201163">
    <property type="component" value="Unassembled WGS sequence"/>
</dbReference>
<evidence type="ECO:0000313" key="3">
    <source>
        <dbReference type="Proteomes" id="UP001201163"/>
    </source>
</evidence>
<reference evidence="2" key="1">
    <citation type="submission" date="2022-01" db="EMBL/GenBank/DDBJ databases">
        <title>Comparative genomics reveals a dynamic genome evolution in the ectomycorrhizal milk-cap (Lactarius) mushrooms.</title>
        <authorList>
            <consortium name="DOE Joint Genome Institute"/>
            <person name="Lebreton A."/>
            <person name="Tang N."/>
            <person name="Kuo A."/>
            <person name="LaButti K."/>
            <person name="Drula E."/>
            <person name="Barry K."/>
            <person name="Clum A."/>
            <person name="Lipzen A."/>
            <person name="Mousain D."/>
            <person name="Ng V."/>
            <person name="Wang R."/>
            <person name="Wang X."/>
            <person name="Dai Y."/>
            <person name="Henrissat B."/>
            <person name="Grigoriev I.V."/>
            <person name="Guerin-Laguette A."/>
            <person name="Yu F."/>
            <person name="Martin F.M."/>
        </authorList>
    </citation>
    <scope>NUCLEOTIDE SEQUENCE</scope>
    <source>
        <strain evidence="2">QP</strain>
    </source>
</reference>
<gene>
    <name evidence="2" type="ORF">EDB92DRAFT_1969673</name>
</gene>
<feature type="compositionally biased region" description="Polar residues" evidence="1">
    <location>
        <begin position="9"/>
        <end position="18"/>
    </location>
</feature>
<name>A0AAD4L8L3_9AGAM</name>
<feature type="region of interest" description="Disordered" evidence="1">
    <location>
        <begin position="1"/>
        <end position="22"/>
    </location>
</feature>
<sequence>MAGFEAGTGPQTTISATTRPDHQTRRLEVGLCKQTLFSGLPHQPLPVPSIFPMDIMHLTTLNDPDLFLKLFTGKLNVYAPDNKSTWDWAIFYKNNALWNAHGETVVRAVPFLPSSFGRAPRDPAKKLNTGYKAWEFQQYLYGLGPTLFRHLLPRKYWLNFCKLVAGVRILQRHSIGYQDLLRSHQLLMDFAYEFEELYYQRMESRIHFVRQSVHLLTHIGPETFRAGPLACYAQWTLETAIGNLGREIRQDRDIFANLTQRAIIRAQVNALCARFPRIKFEVGGVSSQSNTREFEEAIGYVFKPRCEEYPSPLTEDEFAALKIYWNRQGWPNRDSWPNAICRWAKLQLPNGQMARSIWHESNITVKLRRTSCVEVGLLSSQIRFLVLIDTMQIIHNNSTRIGNVQFYFCIRFGDTRHPLAMISLFSPPDANILSDSSGTVYLCDPMTGPEGLLVVPVTSILSVVSMFPDMHVTQDGHISETGKFSLMRHAYIGLAHPSPMVVYFDDDDDTV</sequence>